<dbReference type="AlphaFoldDB" id="A0A916T2J1"/>
<keyword evidence="3" id="KW-0997">Cell inner membrane</keyword>
<dbReference type="InterPro" id="IPR003439">
    <property type="entry name" value="ABC_transporter-like_ATP-bd"/>
</dbReference>
<evidence type="ECO:0000256" key="4">
    <source>
        <dbReference type="ARBA" id="ARBA00022741"/>
    </source>
</evidence>
<dbReference type="RefSeq" id="WP_188586031.1">
    <property type="nucleotide sequence ID" value="NZ_BMGC01000008.1"/>
</dbReference>
<dbReference type="Proteomes" id="UP000621454">
    <property type="component" value="Unassembled WGS sequence"/>
</dbReference>
<dbReference type="PROSITE" id="PS00211">
    <property type="entry name" value="ABC_TRANSPORTER_1"/>
    <property type="match status" value="1"/>
</dbReference>
<keyword evidence="5 9" id="KW-0067">ATP-binding</keyword>
<dbReference type="SUPFAM" id="SSF52540">
    <property type="entry name" value="P-loop containing nucleoside triphosphate hydrolases"/>
    <property type="match status" value="1"/>
</dbReference>
<comment type="caution">
    <text evidence="9">The sequence shown here is derived from an EMBL/GenBank/DDBJ whole genome shotgun (WGS) entry which is preliminary data.</text>
</comment>
<dbReference type="InterPro" id="IPR008995">
    <property type="entry name" value="Mo/tungstate-bd_C_term_dom"/>
</dbReference>
<keyword evidence="4" id="KW-0547">Nucleotide-binding</keyword>
<evidence type="ECO:0000313" key="9">
    <source>
        <dbReference type="EMBL" id="GGB28291.1"/>
    </source>
</evidence>
<keyword evidence="7" id="KW-0472">Membrane</keyword>
<dbReference type="Gene3D" id="3.40.50.300">
    <property type="entry name" value="P-loop containing nucleotide triphosphate hydrolases"/>
    <property type="match status" value="1"/>
</dbReference>
<dbReference type="InterPro" id="IPR003593">
    <property type="entry name" value="AAA+_ATPase"/>
</dbReference>
<sequence length="367" mass="38812">MSGDPHTGGSSHLRAHVVSDVPHLDVDLDVASGQVLAIMGPNGSGKTTTLSVISGLLRGGTGTTVRLGERELCGRSTFVPPYRRGIALLAQDAGLFPHMTVRQNIAFAASARGDSRMQARRRVDELLEQTATTELAARRPAQLSGGQAQRVAIARALAAEPALLLLDEPFRALDVDVAARIRSLLHDIIAGRSQTTVFVTHDVVDALTLAHRLLVLVDGEVTDRGPVRDVLSAPQTAFTASLGGRNLLEGVWDGAYLDTPIGRLAGGVDSGVDAGATLLATFPPSAVSVNPTATDTSIAARILAVEPYGDRARIRCQTEQSESIPDVVADADWDLVVDAHLEAGTAVQLSVEPSQVRLYRRTERLSP</sequence>
<reference evidence="9" key="1">
    <citation type="journal article" date="2014" name="Int. J. Syst. Evol. Microbiol.">
        <title>Complete genome sequence of Corynebacterium casei LMG S-19264T (=DSM 44701T), isolated from a smear-ripened cheese.</title>
        <authorList>
            <consortium name="US DOE Joint Genome Institute (JGI-PGF)"/>
            <person name="Walter F."/>
            <person name="Albersmeier A."/>
            <person name="Kalinowski J."/>
            <person name="Ruckert C."/>
        </authorList>
    </citation>
    <scope>NUCLEOTIDE SEQUENCE</scope>
    <source>
        <strain evidence="9">CGMCC 1.12827</strain>
    </source>
</reference>
<dbReference type="SUPFAM" id="SSF50331">
    <property type="entry name" value="MOP-like"/>
    <property type="match status" value="1"/>
</dbReference>
<dbReference type="PANTHER" id="PTHR42781">
    <property type="entry name" value="SPERMIDINE/PUTRESCINE IMPORT ATP-BINDING PROTEIN POTA"/>
    <property type="match status" value="1"/>
</dbReference>
<evidence type="ECO:0000313" key="10">
    <source>
        <dbReference type="Proteomes" id="UP000621454"/>
    </source>
</evidence>
<evidence type="ECO:0000259" key="8">
    <source>
        <dbReference type="PROSITE" id="PS50893"/>
    </source>
</evidence>
<dbReference type="InterPro" id="IPR050093">
    <property type="entry name" value="ABC_SmlMolc_Importer"/>
</dbReference>
<dbReference type="PROSITE" id="PS50893">
    <property type="entry name" value="ABC_TRANSPORTER_2"/>
    <property type="match status" value="1"/>
</dbReference>
<evidence type="ECO:0000256" key="3">
    <source>
        <dbReference type="ARBA" id="ARBA00022519"/>
    </source>
</evidence>
<keyword evidence="2" id="KW-1003">Cell membrane</keyword>
<protein>
    <submittedName>
        <fullName evidence="9">ABC transporter ATP-binding protein</fullName>
    </submittedName>
</protein>
<gene>
    <name evidence="9" type="primary">modC</name>
    <name evidence="9" type="ORF">GCM10011489_15610</name>
</gene>
<dbReference type="Pfam" id="PF00005">
    <property type="entry name" value="ABC_tran"/>
    <property type="match status" value="1"/>
</dbReference>
<keyword evidence="6" id="KW-1278">Translocase</keyword>
<dbReference type="InterPro" id="IPR027417">
    <property type="entry name" value="P-loop_NTPase"/>
</dbReference>
<evidence type="ECO:0000256" key="2">
    <source>
        <dbReference type="ARBA" id="ARBA00022475"/>
    </source>
</evidence>
<evidence type="ECO:0000256" key="6">
    <source>
        <dbReference type="ARBA" id="ARBA00022967"/>
    </source>
</evidence>
<dbReference type="GO" id="GO:0005524">
    <property type="term" value="F:ATP binding"/>
    <property type="evidence" value="ECO:0007669"/>
    <property type="project" value="UniProtKB-KW"/>
</dbReference>
<feature type="domain" description="ABC transporter" evidence="8">
    <location>
        <begin position="7"/>
        <end position="243"/>
    </location>
</feature>
<accession>A0A916T2J1</accession>
<reference evidence="9" key="2">
    <citation type="submission" date="2020-09" db="EMBL/GenBank/DDBJ databases">
        <authorList>
            <person name="Sun Q."/>
            <person name="Zhou Y."/>
        </authorList>
    </citation>
    <scope>NUCLEOTIDE SEQUENCE</scope>
    <source>
        <strain evidence="9">CGMCC 1.12827</strain>
    </source>
</reference>
<proteinExistence type="predicted"/>
<keyword evidence="10" id="KW-1185">Reference proteome</keyword>
<dbReference type="SMART" id="SM00382">
    <property type="entry name" value="AAA"/>
    <property type="match status" value="1"/>
</dbReference>
<evidence type="ECO:0000256" key="5">
    <source>
        <dbReference type="ARBA" id="ARBA00022840"/>
    </source>
</evidence>
<keyword evidence="1" id="KW-0813">Transport</keyword>
<dbReference type="EMBL" id="BMGC01000008">
    <property type="protein sequence ID" value="GGB28291.1"/>
    <property type="molecule type" value="Genomic_DNA"/>
</dbReference>
<organism evidence="9 10">
    <name type="scientific">Gordonia jinhuaensis</name>
    <dbReference type="NCBI Taxonomy" id="1517702"/>
    <lineage>
        <taxon>Bacteria</taxon>
        <taxon>Bacillati</taxon>
        <taxon>Actinomycetota</taxon>
        <taxon>Actinomycetes</taxon>
        <taxon>Mycobacteriales</taxon>
        <taxon>Gordoniaceae</taxon>
        <taxon>Gordonia</taxon>
    </lineage>
</organism>
<evidence type="ECO:0000256" key="7">
    <source>
        <dbReference type="ARBA" id="ARBA00023136"/>
    </source>
</evidence>
<name>A0A916T2J1_9ACTN</name>
<evidence type="ECO:0000256" key="1">
    <source>
        <dbReference type="ARBA" id="ARBA00022448"/>
    </source>
</evidence>
<dbReference type="InterPro" id="IPR017871">
    <property type="entry name" value="ABC_transporter-like_CS"/>
</dbReference>
<dbReference type="PANTHER" id="PTHR42781:SF1">
    <property type="entry name" value="THIAMINE IMPORT ATP-BINDING PROTEIN THIQ"/>
    <property type="match status" value="1"/>
</dbReference>
<dbReference type="GO" id="GO:0016887">
    <property type="term" value="F:ATP hydrolysis activity"/>
    <property type="evidence" value="ECO:0007669"/>
    <property type="project" value="InterPro"/>
</dbReference>